<dbReference type="Pfam" id="PF19123">
    <property type="entry name" value="DUF5807"/>
    <property type="match status" value="1"/>
</dbReference>
<dbReference type="InterPro" id="IPR043830">
    <property type="entry name" value="DUF5807"/>
</dbReference>
<keyword evidence="2" id="KW-1185">Reference proteome</keyword>
<organism evidence="1 2">
    <name type="scientific">Halorubellus litoreus</name>
    <dbReference type="NCBI Taxonomy" id="755308"/>
    <lineage>
        <taxon>Archaea</taxon>
        <taxon>Methanobacteriati</taxon>
        <taxon>Methanobacteriota</taxon>
        <taxon>Stenosarchaea group</taxon>
        <taxon>Halobacteria</taxon>
        <taxon>Halobacteriales</taxon>
        <taxon>Halorubellaceae</taxon>
        <taxon>Halorubellus</taxon>
    </lineage>
</organism>
<dbReference type="EMBL" id="JBHSXN010000002">
    <property type="protein sequence ID" value="MFC6954119.1"/>
    <property type="molecule type" value="Genomic_DNA"/>
</dbReference>
<evidence type="ECO:0000313" key="1">
    <source>
        <dbReference type="EMBL" id="MFC6954119.1"/>
    </source>
</evidence>
<accession>A0ABD5VF06</accession>
<evidence type="ECO:0000313" key="2">
    <source>
        <dbReference type="Proteomes" id="UP001596395"/>
    </source>
</evidence>
<sequence length="150" mass="16341">MTDVSARREAFLAGDRPDDVAIYLADDYVDDLGRLEKYGVRTADGIVIVVDGESGRNAFHAATGMDAMNFAQGAMGTESPIEHDLTTGECPDAEDDPDVEHVVEFVFAFSEDEKDEEEFDGLYTEGDVVHAYAHCACGTSYSDKWLAADD</sequence>
<proteinExistence type="predicted"/>
<protein>
    <submittedName>
        <fullName evidence="1">DUF5807 family protein</fullName>
    </submittedName>
</protein>
<name>A0ABD5VF06_9EURY</name>
<dbReference type="Proteomes" id="UP001596395">
    <property type="component" value="Unassembled WGS sequence"/>
</dbReference>
<reference evidence="1 2" key="1">
    <citation type="journal article" date="2019" name="Int. J. Syst. Evol. Microbiol.">
        <title>The Global Catalogue of Microorganisms (GCM) 10K type strain sequencing project: providing services to taxonomists for standard genome sequencing and annotation.</title>
        <authorList>
            <consortium name="The Broad Institute Genomics Platform"/>
            <consortium name="The Broad Institute Genome Sequencing Center for Infectious Disease"/>
            <person name="Wu L."/>
            <person name="Ma J."/>
        </authorList>
    </citation>
    <scope>NUCLEOTIDE SEQUENCE [LARGE SCALE GENOMIC DNA]</scope>
    <source>
        <strain evidence="1 2">GX26</strain>
    </source>
</reference>
<comment type="caution">
    <text evidence="1">The sequence shown here is derived from an EMBL/GenBank/DDBJ whole genome shotgun (WGS) entry which is preliminary data.</text>
</comment>
<dbReference type="AlphaFoldDB" id="A0ABD5VF06"/>
<dbReference type="RefSeq" id="WP_336351061.1">
    <property type="nucleotide sequence ID" value="NZ_JAZAQL010000002.1"/>
</dbReference>
<gene>
    <name evidence="1" type="ORF">ACFQGB_14740</name>
</gene>